<name>A0A1F7KFB7_9BACT</name>
<dbReference type="AlphaFoldDB" id="A0A1F7KFB7"/>
<feature type="compositionally biased region" description="Basic and acidic residues" evidence="1">
    <location>
        <begin position="62"/>
        <end position="77"/>
    </location>
</feature>
<evidence type="ECO:0000256" key="1">
    <source>
        <dbReference type="SAM" id="MobiDB-lite"/>
    </source>
</evidence>
<feature type="region of interest" description="Disordered" evidence="1">
    <location>
        <begin position="56"/>
        <end position="77"/>
    </location>
</feature>
<dbReference type="EMBL" id="MGBG01000006">
    <property type="protein sequence ID" value="OGK66540.1"/>
    <property type="molecule type" value="Genomic_DNA"/>
</dbReference>
<accession>A0A1F7KFB7</accession>
<proteinExistence type="predicted"/>
<evidence type="ECO:0000313" key="3">
    <source>
        <dbReference type="Proteomes" id="UP000178450"/>
    </source>
</evidence>
<sequence>MNGEIESLEPIVKTDGWFTSIANFVREFLSTKPKEPPKTAATELDLSAYNQWKKSPVQELSETNRIKGPDHTDYSKY</sequence>
<reference evidence="2 3" key="1">
    <citation type="journal article" date="2016" name="Nat. Commun.">
        <title>Thousands of microbial genomes shed light on interconnected biogeochemical processes in an aquifer system.</title>
        <authorList>
            <person name="Anantharaman K."/>
            <person name="Brown C.T."/>
            <person name="Hug L.A."/>
            <person name="Sharon I."/>
            <person name="Castelle C.J."/>
            <person name="Probst A.J."/>
            <person name="Thomas B.C."/>
            <person name="Singh A."/>
            <person name="Wilkins M.J."/>
            <person name="Karaoz U."/>
            <person name="Brodie E.L."/>
            <person name="Williams K.H."/>
            <person name="Hubbard S.S."/>
            <person name="Banfield J.F."/>
        </authorList>
    </citation>
    <scope>NUCLEOTIDE SEQUENCE [LARGE SCALE GENOMIC DNA]</scope>
</reference>
<comment type="caution">
    <text evidence="2">The sequence shown here is derived from an EMBL/GenBank/DDBJ whole genome shotgun (WGS) entry which is preliminary data.</text>
</comment>
<gene>
    <name evidence="2" type="ORF">A2209_00890</name>
</gene>
<dbReference type="Proteomes" id="UP000178450">
    <property type="component" value="Unassembled WGS sequence"/>
</dbReference>
<organism evidence="2 3">
    <name type="scientific">Candidatus Roizmanbacteria bacterium RIFOXYA1_FULL_41_12</name>
    <dbReference type="NCBI Taxonomy" id="1802082"/>
    <lineage>
        <taxon>Bacteria</taxon>
        <taxon>Candidatus Roizmaniibacteriota</taxon>
    </lineage>
</organism>
<evidence type="ECO:0000313" key="2">
    <source>
        <dbReference type="EMBL" id="OGK66540.1"/>
    </source>
</evidence>
<protein>
    <submittedName>
        <fullName evidence="2">Uncharacterized protein</fullName>
    </submittedName>
</protein>